<evidence type="ECO:0000313" key="5">
    <source>
        <dbReference type="EMBL" id="REK73701.1"/>
    </source>
</evidence>
<evidence type="ECO:0000259" key="4">
    <source>
        <dbReference type="Pfam" id="PF13193"/>
    </source>
</evidence>
<keyword evidence="6" id="KW-1185">Reference proteome</keyword>
<gene>
    <name evidence="5" type="ORF">DX116_09265</name>
</gene>
<reference evidence="5 6" key="1">
    <citation type="submission" date="2018-08" db="EMBL/GenBank/DDBJ databases">
        <title>Aeromicrobium sp. M2KJ-4, whole genome shotgun sequence.</title>
        <authorList>
            <person name="Tuo L."/>
        </authorList>
    </citation>
    <scope>NUCLEOTIDE SEQUENCE [LARGE SCALE GENOMIC DNA]</scope>
    <source>
        <strain evidence="5 6">M2KJ-4</strain>
    </source>
</reference>
<dbReference type="InterPro" id="IPR045851">
    <property type="entry name" value="AMP-bd_C_sf"/>
</dbReference>
<dbReference type="SUPFAM" id="SSF56801">
    <property type="entry name" value="Acetyl-CoA synthetase-like"/>
    <property type="match status" value="1"/>
</dbReference>
<evidence type="ECO:0000259" key="3">
    <source>
        <dbReference type="Pfam" id="PF00501"/>
    </source>
</evidence>
<feature type="domain" description="AMP-binding enzyme C-terminal" evidence="4">
    <location>
        <begin position="463"/>
        <end position="538"/>
    </location>
</feature>
<dbReference type="AlphaFoldDB" id="A0A371PCM6"/>
<dbReference type="InterPro" id="IPR000873">
    <property type="entry name" value="AMP-dep_synth/lig_dom"/>
</dbReference>
<keyword evidence="2" id="KW-0436">Ligase</keyword>
<dbReference type="InterPro" id="IPR025110">
    <property type="entry name" value="AMP-bd_C"/>
</dbReference>
<protein>
    <submittedName>
        <fullName evidence="5">(2,3-dihydroxybenzoyl)adenylate synthase</fullName>
    </submittedName>
</protein>
<dbReference type="Gene3D" id="3.30.300.30">
    <property type="match status" value="1"/>
</dbReference>
<dbReference type="InterPro" id="IPR020845">
    <property type="entry name" value="AMP-binding_CS"/>
</dbReference>
<feature type="domain" description="AMP-dependent synthetase/ligase" evidence="3">
    <location>
        <begin position="35"/>
        <end position="409"/>
    </location>
</feature>
<proteinExistence type="inferred from homology"/>
<comment type="similarity">
    <text evidence="1">Belongs to the ATP-dependent AMP-binding enzyme family.</text>
</comment>
<dbReference type="PROSITE" id="PS00455">
    <property type="entry name" value="AMP_BINDING"/>
    <property type="match status" value="1"/>
</dbReference>
<sequence length="554" mass="59692">MTRRVDPRVVPYPPARVERYLSSGVWDEIPLAQSFRAVAERFGPRTAVIDEKGSVTYRELDLRSDQVAAAFAMGGLEPGDPVLFQIGNSITSVVAWYAVLKAGGIPVATLAGHRAHEIGHISNLVGAVAHIVDDSTPDRFDMVAFAREQAAQSGTLRLLFTVGSVRDPEAIDVEAIETLGADVDRQGARRVVDAAQAGLGPEDVAVYQLSGGTTGVPKVIPRLHGEYWNNGLAWATALSRTEESVTCHAAPLIHNAGITCGLHGTHSVGGCIVLPPTERSTALRMMAEHGVDDTIFGHGMFNWIQSEEYEPAAAALRTVVLSGAKVPEEVFARVEGLGARALQTFGMGEGMFTLTPFDAPRELRSTTVGPPLAADDEVRILEPGGEQEVSDGEVGELACRGWYTIPGYFSSGEHNASAFTADGFFRTGDLARVTVHDGQRFISIEGRLKDLINRGGEKINAEELEGLLRRHPQVQDAAVVAMPDKVLGERVCAYLVTTGPRLDVPDLQEHLEALGVAKYKWPERVELIDQLPRTQVGKIDKKGLRQRVVGALPA</sequence>
<dbReference type="GO" id="GO:0006631">
    <property type="term" value="P:fatty acid metabolic process"/>
    <property type="evidence" value="ECO:0007669"/>
    <property type="project" value="TreeGrafter"/>
</dbReference>
<name>A0A371PCM6_9ACTN</name>
<dbReference type="OrthoDB" id="9803968at2"/>
<dbReference type="PANTHER" id="PTHR43201">
    <property type="entry name" value="ACYL-COA SYNTHETASE"/>
    <property type="match status" value="1"/>
</dbReference>
<dbReference type="Gene3D" id="3.40.50.12780">
    <property type="entry name" value="N-terminal domain of ligase-like"/>
    <property type="match status" value="1"/>
</dbReference>
<evidence type="ECO:0000313" key="6">
    <source>
        <dbReference type="Proteomes" id="UP000265581"/>
    </source>
</evidence>
<evidence type="ECO:0000256" key="2">
    <source>
        <dbReference type="ARBA" id="ARBA00022598"/>
    </source>
</evidence>
<dbReference type="EMBL" id="QUBR01000001">
    <property type="protein sequence ID" value="REK73701.1"/>
    <property type="molecule type" value="Genomic_DNA"/>
</dbReference>
<dbReference type="Pfam" id="PF13193">
    <property type="entry name" value="AMP-binding_C"/>
    <property type="match status" value="1"/>
</dbReference>
<dbReference type="Proteomes" id="UP000265581">
    <property type="component" value="Unassembled WGS sequence"/>
</dbReference>
<accession>A0A371PCM6</accession>
<dbReference type="PANTHER" id="PTHR43201:SF5">
    <property type="entry name" value="MEDIUM-CHAIN ACYL-COA LIGASE ACSF2, MITOCHONDRIAL"/>
    <property type="match status" value="1"/>
</dbReference>
<dbReference type="Pfam" id="PF00501">
    <property type="entry name" value="AMP-binding"/>
    <property type="match status" value="1"/>
</dbReference>
<dbReference type="InterPro" id="IPR042099">
    <property type="entry name" value="ANL_N_sf"/>
</dbReference>
<dbReference type="GO" id="GO:0031956">
    <property type="term" value="F:medium-chain fatty acid-CoA ligase activity"/>
    <property type="evidence" value="ECO:0007669"/>
    <property type="project" value="TreeGrafter"/>
</dbReference>
<organism evidence="5 6">
    <name type="scientific">Aeromicrobium endophyticum</name>
    <dbReference type="NCBI Taxonomy" id="2292704"/>
    <lineage>
        <taxon>Bacteria</taxon>
        <taxon>Bacillati</taxon>
        <taxon>Actinomycetota</taxon>
        <taxon>Actinomycetes</taxon>
        <taxon>Propionibacteriales</taxon>
        <taxon>Nocardioidaceae</taxon>
        <taxon>Aeromicrobium</taxon>
    </lineage>
</organism>
<comment type="caution">
    <text evidence="5">The sequence shown here is derived from an EMBL/GenBank/DDBJ whole genome shotgun (WGS) entry which is preliminary data.</text>
</comment>
<evidence type="ECO:0000256" key="1">
    <source>
        <dbReference type="ARBA" id="ARBA00006432"/>
    </source>
</evidence>